<keyword evidence="2" id="KW-1185">Reference proteome</keyword>
<reference evidence="2" key="1">
    <citation type="journal article" date="2019" name="Int. J. Syst. Evol. Microbiol.">
        <title>The Global Catalogue of Microorganisms (GCM) 10K type strain sequencing project: providing services to taxonomists for standard genome sequencing and annotation.</title>
        <authorList>
            <consortium name="The Broad Institute Genomics Platform"/>
            <consortium name="The Broad Institute Genome Sequencing Center for Infectious Disease"/>
            <person name="Wu L."/>
            <person name="Ma J."/>
        </authorList>
    </citation>
    <scope>NUCLEOTIDE SEQUENCE [LARGE SCALE GENOMIC DNA]</scope>
    <source>
        <strain evidence="2">CCUG 59189</strain>
    </source>
</reference>
<accession>A0ABW3RUS3</accession>
<dbReference type="RefSeq" id="WP_379317725.1">
    <property type="nucleotide sequence ID" value="NZ_JBHTLM010000003.1"/>
</dbReference>
<gene>
    <name evidence="1" type="ORF">ACFQ3W_06240</name>
</gene>
<comment type="caution">
    <text evidence="1">The sequence shown here is derived from an EMBL/GenBank/DDBJ whole genome shotgun (WGS) entry which is preliminary data.</text>
</comment>
<organism evidence="1 2">
    <name type="scientific">Paenibacillus puldeungensis</name>
    <dbReference type="NCBI Taxonomy" id="696536"/>
    <lineage>
        <taxon>Bacteria</taxon>
        <taxon>Bacillati</taxon>
        <taxon>Bacillota</taxon>
        <taxon>Bacilli</taxon>
        <taxon>Bacillales</taxon>
        <taxon>Paenibacillaceae</taxon>
        <taxon>Paenibacillus</taxon>
    </lineage>
</organism>
<dbReference type="Proteomes" id="UP001597262">
    <property type="component" value="Unassembled WGS sequence"/>
</dbReference>
<proteinExistence type="predicted"/>
<sequence>MGRINPYWSKEQWRSMLHEHLRLLTKEVSSRLAKNYAENIAINDQIEPQALMMADVMTNGIVQQFPSAFQH</sequence>
<evidence type="ECO:0000313" key="2">
    <source>
        <dbReference type="Proteomes" id="UP001597262"/>
    </source>
</evidence>
<dbReference type="EMBL" id="JBHTLM010000003">
    <property type="protein sequence ID" value="MFD1175905.1"/>
    <property type="molecule type" value="Genomic_DNA"/>
</dbReference>
<name>A0ABW3RUS3_9BACL</name>
<protein>
    <submittedName>
        <fullName evidence="1">Uncharacterized protein</fullName>
    </submittedName>
</protein>
<evidence type="ECO:0000313" key="1">
    <source>
        <dbReference type="EMBL" id="MFD1175905.1"/>
    </source>
</evidence>